<dbReference type="Pfam" id="PF25893">
    <property type="entry name" value="HH_CzcB"/>
    <property type="match status" value="1"/>
</dbReference>
<evidence type="ECO:0000313" key="3">
    <source>
        <dbReference type="EMBL" id="SVA04757.1"/>
    </source>
</evidence>
<dbReference type="AlphaFoldDB" id="A0A381SQT7"/>
<dbReference type="Gene3D" id="2.40.50.100">
    <property type="match status" value="1"/>
</dbReference>
<dbReference type="PANTHER" id="PTHR30469">
    <property type="entry name" value="MULTIDRUG RESISTANCE PROTEIN MDTA"/>
    <property type="match status" value="1"/>
</dbReference>
<dbReference type="Gene3D" id="2.40.420.20">
    <property type="match status" value="1"/>
</dbReference>
<dbReference type="GO" id="GO:1990281">
    <property type="term" value="C:efflux pump complex"/>
    <property type="evidence" value="ECO:0007669"/>
    <property type="project" value="TreeGrafter"/>
</dbReference>
<dbReference type="GO" id="GO:0015562">
    <property type="term" value="F:efflux transmembrane transporter activity"/>
    <property type="evidence" value="ECO:0007669"/>
    <property type="project" value="TreeGrafter"/>
</dbReference>
<name>A0A381SQT7_9ZZZZ</name>
<gene>
    <name evidence="3" type="ORF">METZ01_LOCUS57611</name>
</gene>
<accession>A0A381SQT7</accession>
<sequence>MASTGCNNPNASIEQVLKTNDLDLIAQKRKEIIKSQQEIYIKLNLIDNKLEELNANSKFPIVETAILKSNTFQHFVELQGNVKSDQLIIIYPEFSGVLNKIYVKSGEEVVKGQTLAIIDDGGLKQQLSQLEISFNLTKTTYERQERLWAQNIGSEMQFLETKSMFEAQKEAIKQLKKQLEKTVIKASFNGTIDNIIAKEGEVVYPGRSNLMLLLNMERMYVESNVPERYINTISTGKKAKVAFPLIDEFLETSIRQAGNFIDPIKRTYKIELDLPKNDFNIKPNLNAKVSVNDYTNDNAILIKEGFISIDSNNEKYVYKIYRKEKKNYVSKTIIKTGKNNGNYIEVLSGLSVDDEIVIEGMRKIVDNTRVKIIN</sequence>
<dbReference type="Gene3D" id="1.10.287.470">
    <property type="entry name" value="Helix hairpin bin"/>
    <property type="match status" value="1"/>
</dbReference>
<dbReference type="Pfam" id="PF25967">
    <property type="entry name" value="RND-MFP_C"/>
    <property type="match status" value="1"/>
</dbReference>
<reference evidence="3" key="1">
    <citation type="submission" date="2018-05" db="EMBL/GenBank/DDBJ databases">
        <authorList>
            <person name="Lanie J.A."/>
            <person name="Ng W.-L."/>
            <person name="Kazmierczak K.M."/>
            <person name="Andrzejewski T.M."/>
            <person name="Davidsen T.M."/>
            <person name="Wayne K.J."/>
            <person name="Tettelin H."/>
            <person name="Glass J.I."/>
            <person name="Rusch D."/>
            <person name="Podicherti R."/>
            <person name="Tsui H.-C.T."/>
            <person name="Winkler M.E."/>
        </authorList>
    </citation>
    <scope>NUCLEOTIDE SEQUENCE</scope>
</reference>
<dbReference type="InterPro" id="IPR006143">
    <property type="entry name" value="RND_pump_MFP"/>
</dbReference>
<dbReference type="Gene3D" id="2.40.30.170">
    <property type="match status" value="1"/>
</dbReference>
<dbReference type="EMBL" id="UINC01003261">
    <property type="protein sequence ID" value="SVA04757.1"/>
    <property type="molecule type" value="Genomic_DNA"/>
</dbReference>
<protein>
    <submittedName>
        <fullName evidence="3">Uncharacterized protein</fullName>
    </submittedName>
</protein>
<evidence type="ECO:0000259" key="2">
    <source>
        <dbReference type="Pfam" id="PF25967"/>
    </source>
</evidence>
<organism evidence="3">
    <name type="scientific">marine metagenome</name>
    <dbReference type="NCBI Taxonomy" id="408172"/>
    <lineage>
        <taxon>unclassified sequences</taxon>
        <taxon>metagenomes</taxon>
        <taxon>ecological metagenomes</taxon>
    </lineage>
</organism>
<feature type="domain" description="CzcB-like alpha-helical hairpin" evidence="1">
    <location>
        <begin position="123"/>
        <end position="180"/>
    </location>
</feature>
<feature type="domain" description="Multidrug resistance protein MdtA-like C-terminal permuted SH3" evidence="2">
    <location>
        <begin position="314"/>
        <end position="362"/>
    </location>
</feature>
<dbReference type="PANTHER" id="PTHR30469:SF15">
    <property type="entry name" value="HLYD FAMILY OF SECRETION PROTEINS"/>
    <property type="match status" value="1"/>
</dbReference>
<proteinExistence type="predicted"/>
<dbReference type="InterPro" id="IPR058627">
    <property type="entry name" value="MdtA-like_C"/>
</dbReference>
<dbReference type="InterPro" id="IPR058648">
    <property type="entry name" value="HH_CzcB-like"/>
</dbReference>
<evidence type="ECO:0000259" key="1">
    <source>
        <dbReference type="Pfam" id="PF25893"/>
    </source>
</evidence>
<dbReference type="NCBIfam" id="TIGR01730">
    <property type="entry name" value="RND_mfp"/>
    <property type="match status" value="1"/>
</dbReference>
<dbReference type="SUPFAM" id="SSF111369">
    <property type="entry name" value="HlyD-like secretion proteins"/>
    <property type="match status" value="1"/>
</dbReference>